<proteinExistence type="predicted"/>
<dbReference type="EMBL" id="LNZG01000045">
    <property type="protein sequence ID" value="ODA89579.1"/>
    <property type="molecule type" value="Genomic_DNA"/>
</dbReference>
<comment type="caution">
    <text evidence="1">The sequence shown here is derived from an EMBL/GenBank/DDBJ whole genome shotgun (WGS) entry which is preliminary data.</text>
</comment>
<evidence type="ECO:0000313" key="1">
    <source>
        <dbReference type="EMBL" id="ODA89579.1"/>
    </source>
</evidence>
<evidence type="ECO:0000313" key="2">
    <source>
        <dbReference type="Proteomes" id="UP000094426"/>
    </source>
</evidence>
<sequence>MAAAFSKEERAALKAAVAEKKAAEQGADAAAACDAAIAAMTAADRELAGAFHQLVQENTSLTPKTWYGMPAYDGADGKTVVAFKPSAKFKTRYATIEFQQAAKLDDGAVWPVGFAVVAMDAVDRERIAAMLRSAVGR</sequence>
<dbReference type="RefSeq" id="WP_041767814.1">
    <property type="nucleotide sequence ID" value="NZ_LNZG01000045.1"/>
</dbReference>
<dbReference type="Proteomes" id="UP000094426">
    <property type="component" value="Unassembled WGS sequence"/>
</dbReference>
<reference evidence="1 2" key="1">
    <citation type="submission" date="2015-11" db="EMBL/GenBank/DDBJ databases">
        <authorList>
            <person name="Zhang Y."/>
            <person name="Guo Z."/>
        </authorList>
    </citation>
    <scope>NUCLEOTIDE SEQUENCE [LARGE SCALE GENOMIC DNA]</scope>
    <source>
        <strain evidence="2">gdw1</strain>
    </source>
</reference>
<gene>
    <name evidence="1" type="ORF">ATY41_04700</name>
</gene>
<dbReference type="AlphaFoldDB" id="A0A1E2SIK4"/>
<organism evidence="1 2">
    <name type="scientific">Leifsonia xyli subsp. xyli</name>
    <dbReference type="NCBI Taxonomy" id="59736"/>
    <lineage>
        <taxon>Bacteria</taxon>
        <taxon>Bacillati</taxon>
        <taxon>Actinomycetota</taxon>
        <taxon>Actinomycetes</taxon>
        <taxon>Micrococcales</taxon>
        <taxon>Microbacteriaceae</taxon>
        <taxon>Leifsonia</taxon>
    </lineage>
</organism>
<name>A0A1E2SIK4_LEIXY</name>
<evidence type="ECO:0008006" key="3">
    <source>
        <dbReference type="Google" id="ProtNLM"/>
    </source>
</evidence>
<dbReference type="OrthoDB" id="32458at2"/>
<protein>
    <recommendedName>
        <fullName evidence="3">YdhG-like domain-containing protein</fullName>
    </recommendedName>
</protein>
<accession>A0A1E2SIK4</accession>